<keyword evidence="5 6" id="KW-0067">ATP-binding</keyword>
<accession>A0A444MF31</accession>
<evidence type="ECO:0000256" key="4">
    <source>
        <dbReference type="ARBA" id="ARBA00022741"/>
    </source>
</evidence>
<dbReference type="InterPro" id="IPR008145">
    <property type="entry name" value="GK/Ca_channel_bsu"/>
</dbReference>
<dbReference type="AlphaFoldDB" id="A0A444MF31"/>
<keyword evidence="4 6" id="KW-0547">Nucleotide-binding</keyword>
<evidence type="ECO:0000256" key="3">
    <source>
        <dbReference type="ARBA" id="ARBA00022679"/>
    </source>
</evidence>
<dbReference type="SMART" id="SM00072">
    <property type="entry name" value="GuKc"/>
    <property type="match status" value="1"/>
</dbReference>
<evidence type="ECO:0000256" key="1">
    <source>
        <dbReference type="ARBA" id="ARBA00000373"/>
    </source>
</evidence>
<organism evidence="8 9">
    <name type="scientific">Falsigemmobacter intermedius</name>
    <dbReference type="NCBI Taxonomy" id="1553448"/>
    <lineage>
        <taxon>Bacteria</taxon>
        <taxon>Pseudomonadati</taxon>
        <taxon>Pseudomonadota</taxon>
        <taxon>Alphaproteobacteria</taxon>
        <taxon>Rhodobacterales</taxon>
        <taxon>Paracoccaceae</taxon>
        <taxon>Falsigemmobacter</taxon>
    </lineage>
</organism>
<dbReference type="RefSeq" id="WP_128486936.1">
    <property type="nucleotide sequence ID" value="NZ_JBHLXB010000008.1"/>
</dbReference>
<sequence length="177" mass="18580">MRSDLVAVVGPSGAGKDTLMEAACRTGRGIRAVRRVITRPASAGGEEFEGVSEAEFSRREAAGDFALTWAAHGLRYAIPKAELTGSGTLLFNASRAVLPKAAKLWPGLRVILVTAPPEILAARLAGRGREDAQDQARRVARAAFALPEGIRAVTVVNDAAPEAGLQRFLAALAPERG</sequence>
<dbReference type="HAMAP" id="MF_00836">
    <property type="entry name" value="PhnN"/>
    <property type="match status" value="1"/>
</dbReference>
<dbReference type="SUPFAM" id="SSF52540">
    <property type="entry name" value="P-loop containing nucleoside triphosphate hydrolases"/>
    <property type="match status" value="1"/>
</dbReference>
<dbReference type="GO" id="GO:0019634">
    <property type="term" value="P:organic phosphonate metabolic process"/>
    <property type="evidence" value="ECO:0007669"/>
    <property type="project" value="UniProtKB-UniRule"/>
</dbReference>
<keyword evidence="8" id="KW-0418">Kinase</keyword>
<keyword evidence="3 6" id="KW-0808">Transferase</keyword>
<comment type="function">
    <text evidence="6">Catalyzes the phosphorylation of ribose 1,5-bisphosphate to 5-phospho-D-ribosyl alpha-1-diphosphate (PRPP).</text>
</comment>
<keyword evidence="9" id="KW-1185">Reference proteome</keyword>
<proteinExistence type="inferred from homology"/>
<reference evidence="8 9" key="1">
    <citation type="journal article" date="2015" name="Int. J. Syst. Evol. Microbiol.">
        <title>Gemmobacter intermedius sp. nov., isolated from a white stork (Ciconia ciconia).</title>
        <authorList>
            <person name="Kampfer P."/>
            <person name="Jerzak L."/>
            <person name="Wilharm G."/>
            <person name="Golke J."/>
            <person name="Busse H.J."/>
            <person name="Glaeser S.P."/>
        </authorList>
    </citation>
    <scope>NUCLEOTIDE SEQUENCE [LARGE SCALE GENOMIC DNA]</scope>
    <source>
        <strain evidence="8 9">119/4</strain>
    </source>
</reference>
<evidence type="ECO:0000256" key="6">
    <source>
        <dbReference type="HAMAP-Rule" id="MF_00836"/>
    </source>
</evidence>
<dbReference type="NCBIfam" id="TIGR02322">
    <property type="entry name" value="phosphon_PhnN"/>
    <property type="match status" value="1"/>
</dbReference>
<dbReference type="OrthoDB" id="341217at2"/>
<protein>
    <recommendedName>
        <fullName evidence="6">Ribose 1,5-bisphosphate phosphokinase PhnN</fullName>
        <ecNumber evidence="6">2.7.4.23</ecNumber>
    </recommendedName>
    <alternativeName>
        <fullName evidence="6">Ribose 1,5-bisphosphokinase</fullName>
    </alternativeName>
</protein>
<comment type="caution">
    <text evidence="8">The sequence shown here is derived from an EMBL/GenBank/DDBJ whole genome shotgun (WGS) entry which is preliminary data.</text>
</comment>
<comment type="catalytic activity">
    <reaction evidence="1 6">
        <text>alpha-D-ribose 1,5-bisphosphate + ATP = 5-phospho-alpha-D-ribose 1-diphosphate + ADP</text>
        <dbReference type="Rhea" id="RHEA:20109"/>
        <dbReference type="ChEBI" id="CHEBI:30616"/>
        <dbReference type="ChEBI" id="CHEBI:58017"/>
        <dbReference type="ChEBI" id="CHEBI:68688"/>
        <dbReference type="ChEBI" id="CHEBI:456216"/>
        <dbReference type="EC" id="2.7.4.23"/>
    </reaction>
</comment>
<dbReference type="Gene3D" id="3.40.50.300">
    <property type="entry name" value="P-loop containing nucleotide triphosphate hydrolases"/>
    <property type="match status" value="1"/>
</dbReference>
<feature type="binding site" evidence="6">
    <location>
        <begin position="10"/>
        <end position="17"/>
    </location>
    <ligand>
        <name>ATP</name>
        <dbReference type="ChEBI" id="CHEBI:30616"/>
    </ligand>
</feature>
<dbReference type="Proteomes" id="UP000287168">
    <property type="component" value="Unassembled WGS sequence"/>
</dbReference>
<evidence type="ECO:0000313" key="8">
    <source>
        <dbReference type="EMBL" id="RWY43601.1"/>
    </source>
</evidence>
<evidence type="ECO:0000256" key="2">
    <source>
        <dbReference type="ARBA" id="ARBA00005069"/>
    </source>
</evidence>
<gene>
    <name evidence="6 8" type="primary">phnN</name>
    <name evidence="8" type="ORF">EP867_04135</name>
</gene>
<evidence type="ECO:0000313" key="9">
    <source>
        <dbReference type="Proteomes" id="UP000287168"/>
    </source>
</evidence>
<dbReference type="GO" id="GO:0005524">
    <property type="term" value="F:ATP binding"/>
    <property type="evidence" value="ECO:0007669"/>
    <property type="project" value="UniProtKB-KW"/>
</dbReference>
<dbReference type="InterPro" id="IPR012699">
    <property type="entry name" value="PhnN"/>
</dbReference>
<dbReference type="InterPro" id="IPR027417">
    <property type="entry name" value="P-loop_NTPase"/>
</dbReference>
<evidence type="ECO:0000256" key="5">
    <source>
        <dbReference type="ARBA" id="ARBA00022840"/>
    </source>
</evidence>
<dbReference type="GO" id="GO:0006015">
    <property type="term" value="P:5-phosphoribose 1-diphosphate biosynthetic process"/>
    <property type="evidence" value="ECO:0007669"/>
    <property type="project" value="UniProtKB-UniRule"/>
</dbReference>
<feature type="domain" description="Guanylate kinase/L-type calcium channel beta subunit" evidence="7">
    <location>
        <begin position="2"/>
        <end position="176"/>
    </location>
</feature>
<dbReference type="UniPathway" id="UPA00087">
    <property type="reaction ID" value="UER00175"/>
</dbReference>
<evidence type="ECO:0000259" key="7">
    <source>
        <dbReference type="SMART" id="SM00072"/>
    </source>
</evidence>
<name>A0A444MF31_9RHOB</name>
<comment type="similarity">
    <text evidence="6">Belongs to the ribose 1,5-bisphosphokinase family.</text>
</comment>
<dbReference type="GO" id="GO:0033863">
    <property type="term" value="F:ribose 1,5-bisphosphate phosphokinase activity"/>
    <property type="evidence" value="ECO:0007669"/>
    <property type="project" value="UniProtKB-UniRule"/>
</dbReference>
<dbReference type="EMBL" id="SBLC01000004">
    <property type="protein sequence ID" value="RWY43601.1"/>
    <property type="molecule type" value="Genomic_DNA"/>
</dbReference>
<dbReference type="EC" id="2.7.4.23" evidence="6"/>
<comment type="pathway">
    <text evidence="2 6">Metabolic intermediate biosynthesis; 5-phospho-alpha-D-ribose 1-diphosphate biosynthesis; 5-phospho-alpha-D-ribose 1-diphosphate from D-ribose 5-phosphate (route II): step 3/3.</text>
</comment>